<gene>
    <name evidence="1" type="ORF">ACFQ4C_25645</name>
</gene>
<dbReference type="RefSeq" id="WP_265988566.1">
    <property type="nucleotide sequence ID" value="NZ_CP110973.1"/>
</dbReference>
<evidence type="ECO:0000313" key="2">
    <source>
        <dbReference type="Proteomes" id="UP001597116"/>
    </source>
</evidence>
<name>A0ABW3QDF8_9BACT</name>
<sequence length="349" mass="40857">MERQENPIDYNLRKIAECNKELKHLSANPDEANQEVNAPNYEGFTITYKNKVELDRGRYVSQLRRWLEPYNIGVLSSVPVSTNRAGLKYIAFLDILGFSDIVENNTQEELDTFVDFLIRDIQNSMVSTEVGKTKMRLSHYGFTPDLYEAKLNSLLLSDTLIFWSNDDSEESFHEIVKTVSFLMNFEAYYSHVALRGAITVGELSFVDYRITHPLLMVDQSTIYGKAIVEAYRIEKEQQWMGCVVTQRALGHYMTQQSSQERTDSLLADYLIEYEVPYKAESRKEYVVKWPRTWLHDNYRSDIEKCFTERQKLKQLPQKDDVLLKHENTLRFVEYVGNQTDREKIDDNSI</sequence>
<reference evidence="2" key="1">
    <citation type="journal article" date="2019" name="Int. J. Syst. Evol. Microbiol.">
        <title>The Global Catalogue of Microorganisms (GCM) 10K type strain sequencing project: providing services to taxonomists for standard genome sequencing and annotation.</title>
        <authorList>
            <consortium name="The Broad Institute Genomics Platform"/>
            <consortium name="The Broad Institute Genome Sequencing Center for Infectious Disease"/>
            <person name="Wu L."/>
            <person name="Ma J."/>
        </authorList>
    </citation>
    <scope>NUCLEOTIDE SEQUENCE [LARGE SCALE GENOMIC DNA]</scope>
    <source>
        <strain evidence="2">CCUG 55608</strain>
    </source>
</reference>
<organism evidence="1 2">
    <name type="scientific">Larkinella insperata</name>
    <dbReference type="NCBI Taxonomy" id="332158"/>
    <lineage>
        <taxon>Bacteria</taxon>
        <taxon>Pseudomonadati</taxon>
        <taxon>Bacteroidota</taxon>
        <taxon>Cytophagia</taxon>
        <taxon>Cytophagales</taxon>
        <taxon>Spirosomataceae</taxon>
        <taxon>Larkinella</taxon>
    </lineage>
</organism>
<protein>
    <recommendedName>
        <fullName evidence="3">Guanylate cyclase domain-containing protein</fullName>
    </recommendedName>
</protein>
<dbReference type="EMBL" id="JBHTLP010000021">
    <property type="protein sequence ID" value="MFD1144537.1"/>
    <property type="molecule type" value="Genomic_DNA"/>
</dbReference>
<evidence type="ECO:0000313" key="1">
    <source>
        <dbReference type="EMBL" id="MFD1144537.1"/>
    </source>
</evidence>
<evidence type="ECO:0008006" key="3">
    <source>
        <dbReference type="Google" id="ProtNLM"/>
    </source>
</evidence>
<keyword evidence="2" id="KW-1185">Reference proteome</keyword>
<dbReference type="Proteomes" id="UP001597116">
    <property type="component" value="Unassembled WGS sequence"/>
</dbReference>
<comment type="caution">
    <text evidence="1">The sequence shown here is derived from an EMBL/GenBank/DDBJ whole genome shotgun (WGS) entry which is preliminary data.</text>
</comment>
<proteinExistence type="predicted"/>
<accession>A0ABW3QDF8</accession>